<feature type="compositionally biased region" description="Polar residues" evidence="3">
    <location>
        <begin position="172"/>
        <end position="185"/>
    </location>
</feature>
<feature type="compositionally biased region" description="Acidic residues" evidence="3">
    <location>
        <begin position="482"/>
        <end position="523"/>
    </location>
</feature>
<dbReference type="PANTHER" id="PTHR14359">
    <property type="entry name" value="HOMO-OLIGOMERIC FLAVIN CONTAINING CYS DECARBOXYLASE FAMILY"/>
    <property type="match status" value="1"/>
</dbReference>
<dbReference type="SUPFAM" id="SSF52507">
    <property type="entry name" value="Homo-oligomeric flavin-containing Cys decarboxylases, HFCD"/>
    <property type="match status" value="1"/>
</dbReference>
<feature type="compositionally biased region" description="Polar residues" evidence="3">
    <location>
        <begin position="69"/>
        <end position="78"/>
    </location>
</feature>
<feature type="region of interest" description="Disordered" evidence="3">
    <location>
        <begin position="168"/>
        <end position="241"/>
    </location>
</feature>
<accession>A0A1G4K7K3</accession>
<protein>
    <submittedName>
        <fullName evidence="5">LAMI_0G01750g1_1</fullName>
    </submittedName>
</protein>
<evidence type="ECO:0000259" key="4">
    <source>
        <dbReference type="Pfam" id="PF02441"/>
    </source>
</evidence>
<proteinExistence type="inferred from homology"/>
<dbReference type="Proteomes" id="UP000191024">
    <property type="component" value="Chromosome G"/>
</dbReference>
<keyword evidence="6" id="KW-1185">Reference proteome</keyword>
<evidence type="ECO:0000256" key="1">
    <source>
        <dbReference type="ARBA" id="ARBA00022993"/>
    </source>
</evidence>
<dbReference type="GO" id="GO:0004633">
    <property type="term" value="F:phosphopantothenoylcysteine decarboxylase activity"/>
    <property type="evidence" value="ECO:0007669"/>
    <property type="project" value="TreeGrafter"/>
</dbReference>
<dbReference type="Pfam" id="PF02441">
    <property type="entry name" value="Flavoprotein"/>
    <property type="match status" value="1"/>
</dbReference>
<dbReference type="PANTHER" id="PTHR14359:SF6">
    <property type="entry name" value="PHOSPHOPANTOTHENOYLCYSTEINE DECARBOXYLASE"/>
    <property type="match status" value="1"/>
</dbReference>
<dbReference type="STRING" id="1230905.A0A1G4K7K3"/>
<evidence type="ECO:0000313" key="5">
    <source>
        <dbReference type="EMBL" id="SCU99928.1"/>
    </source>
</evidence>
<dbReference type="GO" id="GO:0015937">
    <property type="term" value="P:coenzyme A biosynthetic process"/>
    <property type="evidence" value="ECO:0007669"/>
    <property type="project" value="UniProtKB-KW"/>
</dbReference>
<keyword evidence="1" id="KW-0173">Coenzyme A biosynthesis</keyword>
<dbReference type="OrthoDB" id="1532798at2759"/>
<name>A0A1G4K7K3_9SACH</name>
<feature type="compositionally biased region" description="Basic and acidic residues" evidence="3">
    <location>
        <begin position="8"/>
        <end position="20"/>
    </location>
</feature>
<evidence type="ECO:0000313" key="6">
    <source>
        <dbReference type="Proteomes" id="UP000191024"/>
    </source>
</evidence>
<reference evidence="5 6" key="1">
    <citation type="submission" date="2016-03" db="EMBL/GenBank/DDBJ databases">
        <authorList>
            <person name="Devillers H."/>
        </authorList>
    </citation>
    <scope>NUCLEOTIDE SEQUENCE [LARGE SCALE GENOMIC DNA]</scope>
    <source>
        <strain evidence="5">CBS 11717</strain>
    </source>
</reference>
<dbReference type="GO" id="GO:0010181">
    <property type="term" value="F:FMN binding"/>
    <property type="evidence" value="ECO:0007669"/>
    <property type="project" value="TreeGrafter"/>
</dbReference>
<dbReference type="EMBL" id="LT598469">
    <property type="protein sequence ID" value="SCU99928.1"/>
    <property type="molecule type" value="Genomic_DNA"/>
</dbReference>
<dbReference type="InterPro" id="IPR036551">
    <property type="entry name" value="Flavin_trans-like"/>
</dbReference>
<dbReference type="AlphaFoldDB" id="A0A1G4K7K3"/>
<dbReference type="InterPro" id="IPR003382">
    <property type="entry name" value="Flavoprotein"/>
</dbReference>
<dbReference type="GO" id="GO:0071513">
    <property type="term" value="C:phosphopantothenoylcysteine decarboxylase complex"/>
    <property type="evidence" value="ECO:0007669"/>
    <property type="project" value="TreeGrafter"/>
</dbReference>
<evidence type="ECO:0000256" key="3">
    <source>
        <dbReference type="SAM" id="MobiDB-lite"/>
    </source>
</evidence>
<comment type="similarity">
    <text evidence="2">Belongs to the HFCD (homooligomeric flavin containing Cys decarboxylase) superfamily.</text>
</comment>
<gene>
    <name evidence="5" type="ORF">LAMI_0G01750G</name>
</gene>
<evidence type="ECO:0000256" key="2">
    <source>
        <dbReference type="ARBA" id="ARBA00038350"/>
    </source>
</evidence>
<feature type="domain" description="Flavoprotein" evidence="4">
    <location>
        <begin position="281"/>
        <end position="462"/>
    </location>
</feature>
<dbReference type="Gene3D" id="3.40.50.1950">
    <property type="entry name" value="Flavin prenyltransferase-like"/>
    <property type="match status" value="1"/>
</dbReference>
<feature type="compositionally biased region" description="Low complexity" evidence="3">
    <location>
        <begin position="230"/>
        <end position="241"/>
    </location>
</feature>
<feature type="compositionally biased region" description="Low complexity" evidence="3">
    <location>
        <begin position="105"/>
        <end position="121"/>
    </location>
</feature>
<organism evidence="5 6">
    <name type="scientific">Lachancea mirantina</name>
    <dbReference type="NCBI Taxonomy" id="1230905"/>
    <lineage>
        <taxon>Eukaryota</taxon>
        <taxon>Fungi</taxon>
        <taxon>Dikarya</taxon>
        <taxon>Ascomycota</taxon>
        <taxon>Saccharomycotina</taxon>
        <taxon>Saccharomycetes</taxon>
        <taxon>Saccharomycetales</taxon>
        <taxon>Saccharomycetaceae</taxon>
        <taxon>Lachancea</taxon>
    </lineage>
</organism>
<feature type="region of interest" description="Disordered" evidence="3">
    <location>
        <begin position="1"/>
        <end position="131"/>
    </location>
</feature>
<feature type="region of interest" description="Disordered" evidence="3">
    <location>
        <begin position="473"/>
        <end position="523"/>
    </location>
</feature>
<feature type="compositionally biased region" description="Polar residues" evidence="3">
    <location>
        <begin position="122"/>
        <end position="131"/>
    </location>
</feature>
<sequence>MPGTGESLRTELKVSGEAKKGVFRLQETGNYPGQNEGDQDPGKKNEESEPLLKSTASPIGNGVGRESAPQLSRASSRDSVPAYRPVDENRYVNSHKLRVVTSNGANDSATTNNENNANVTTRSASGPATSGPLTGSLGSALVSGYPSVAGTAVSFTVGNFADKISHRGSISARPSSGAVNLQNGTAPPPENACTARPEVGSEPTSSANSVHMPGDFVVMQPSTGHESDHSTQNLSSANSSAAQQASRKHFYQGNKAIVDMLLAQRLPFTEFFQKQDDGKIHILIGATGSVATVKVPMMIDKLFKIYGSDKVSIQLVLTKRAEHFLRGTKISTDVKIWRDEDEWFGFKRMGDPVVHTELRRWADICVIAPLSANTLAKIANGICDNLLTSLLRSWTPSTPVLVAPAMNTFMYIHPVTKKHLAMLREDSPFVDVLKPVEKVLICGDIGMGGMREWNDIVDIVVKRIADIRGNLGSEANARADGNEEDDDEDEDDEDEDDEDEDDEDDEDDDDEDDEDDDVDKDDN</sequence>